<keyword evidence="1" id="KW-0472">Membrane</keyword>
<protein>
    <submittedName>
        <fullName evidence="2">Uncharacterized protein</fullName>
    </submittedName>
</protein>
<reference evidence="2 3" key="1">
    <citation type="submission" date="2018-12" db="EMBL/GenBank/DDBJ databases">
        <title>Croceicoccus ponticola sp. nov., a lipolytic bacterium isolated from seawater.</title>
        <authorList>
            <person name="Yoon J.-H."/>
        </authorList>
    </citation>
    <scope>NUCLEOTIDE SEQUENCE [LARGE SCALE GENOMIC DNA]</scope>
    <source>
        <strain evidence="2 3">GM-16</strain>
    </source>
</reference>
<feature type="transmembrane region" description="Helical" evidence="1">
    <location>
        <begin position="72"/>
        <end position="97"/>
    </location>
</feature>
<dbReference type="Proteomes" id="UP000283003">
    <property type="component" value="Unassembled WGS sequence"/>
</dbReference>
<accession>A0A437GZ89</accession>
<organism evidence="2 3">
    <name type="scientific">Croceicoccus ponticola</name>
    <dbReference type="NCBI Taxonomy" id="2217664"/>
    <lineage>
        <taxon>Bacteria</taxon>
        <taxon>Pseudomonadati</taxon>
        <taxon>Pseudomonadota</taxon>
        <taxon>Alphaproteobacteria</taxon>
        <taxon>Sphingomonadales</taxon>
        <taxon>Erythrobacteraceae</taxon>
        <taxon>Croceicoccus</taxon>
    </lineage>
</organism>
<evidence type="ECO:0000313" key="2">
    <source>
        <dbReference type="EMBL" id="RVQ68662.1"/>
    </source>
</evidence>
<feature type="transmembrane region" description="Helical" evidence="1">
    <location>
        <begin position="12"/>
        <end position="35"/>
    </location>
</feature>
<sequence>MTSEPTRFVSWNIAVALSIYGIVFIVSTGIAALFGEGSTPLIVMIGVSVAGLAVLVLVWLRMDGRGGLVERLAYLMGGSLIGFDLLGNLATLFAAHIR</sequence>
<evidence type="ECO:0000313" key="3">
    <source>
        <dbReference type="Proteomes" id="UP000283003"/>
    </source>
</evidence>
<gene>
    <name evidence="2" type="ORF">EKN06_00005</name>
</gene>
<comment type="caution">
    <text evidence="2">The sequence shown here is derived from an EMBL/GenBank/DDBJ whole genome shotgun (WGS) entry which is preliminary data.</text>
</comment>
<keyword evidence="3" id="KW-1185">Reference proteome</keyword>
<keyword evidence="1" id="KW-1133">Transmembrane helix</keyword>
<keyword evidence="1" id="KW-0812">Transmembrane</keyword>
<feature type="transmembrane region" description="Helical" evidence="1">
    <location>
        <begin position="41"/>
        <end position="60"/>
    </location>
</feature>
<dbReference type="AlphaFoldDB" id="A0A437GZ89"/>
<dbReference type="EMBL" id="RXOL01000001">
    <property type="protein sequence ID" value="RVQ68662.1"/>
    <property type="molecule type" value="Genomic_DNA"/>
</dbReference>
<dbReference type="RefSeq" id="WP_127610849.1">
    <property type="nucleotide sequence ID" value="NZ_RXOL01000001.1"/>
</dbReference>
<name>A0A437GZ89_9SPHN</name>
<evidence type="ECO:0000256" key="1">
    <source>
        <dbReference type="SAM" id="Phobius"/>
    </source>
</evidence>
<proteinExistence type="predicted"/>